<dbReference type="ExpressionAtlas" id="A0A2K3NJ75">
    <property type="expression patterns" value="baseline"/>
</dbReference>
<evidence type="ECO:0000256" key="1">
    <source>
        <dbReference type="SAM" id="MobiDB-lite"/>
    </source>
</evidence>
<reference evidence="2 3" key="1">
    <citation type="journal article" date="2014" name="Am. J. Bot.">
        <title>Genome assembly and annotation for red clover (Trifolium pratense; Fabaceae).</title>
        <authorList>
            <person name="Istvanek J."/>
            <person name="Jaros M."/>
            <person name="Krenek A."/>
            <person name="Repkova J."/>
        </authorList>
    </citation>
    <scope>NUCLEOTIDE SEQUENCE [LARGE SCALE GENOMIC DNA]</scope>
    <source>
        <strain evidence="3">cv. Tatra</strain>
        <tissue evidence="2">Young leaves</tissue>
    </source>
</reference>
<sequence>MVNFNESYWGGGDEPPDDEERDEEEAKDVMKIGAKYHEGALKKAVKYRQPQIVEELHSKSSFKDKSIFTSLCQQVDNNGNTMLHLAAYTSLNKETTWTISGPAMQMMCDVKWYKHDPMGCFQSNPCTWLLRVGGGLIGLI</sequence>
<name>A0A2K3NJ75_TRIPR</name>
<reference evidence="2 3" key="2">
    <citation type="journal article" date="2017" name="Front. Plant Sci.">
        <title>Gene Classification and Mining of Molecular Markers Useful in Red Clover (Trifolium pratense) Breeding.</title>
        <authorList>
            <person name="Istvanek J."/>
            <person name="Dluhosova J."/>
            <person name="Dluhos P."/>
            <person name="Patkova L."/>
            <person name="Nedelnik J."/>
            <person name="Repkova J."/>
        </authorList>
    </citation>
    <scope>NUCLEOTIDE SEQUENCE [LARGE SCALE GENOMIC DNA]</scope>
    <source>
        <strain evidence="3">cv. Tatra</strain>
        <tissue evidence="2">Young leaves</tissue>
    </source>
</reference>
<feature type="compositionally biased region" description="Acidic residues" evidence="1">
    <location>
        <begin position="14"/>
        <end position="26"/>
    </location>
</feature>
<proteinExistence type="predicted"/>
<dbReference type="AlphaFoldDB" id="A0A2K3NJ75"/>
<evidence type="ECO:0000313" key="3">
    <source>
        <dbReference type="Proteomes" id="UP000236291"/>
    </source>
</evidence>
<protein>
    <recommendedName>
        <fullName evidence="4">Ankyrin repeat-containing protein</fullName>
    </recommendedName>
</protein>
<evidence type="ECO:0000313" key="2">
    <source>
        <dbReference type="EMBL" id="PNY03095.1"/>
    </source>
</evidence>
<dbReference type="Proteomes" id="UP000236291">
    <property type="component" value="Unassembled WGS sequence"/>
</dbReference>
<dbReference type="EMBL" id="ASHM01022196">
    <property type="protein sequence ID" value="PNY03095.1"/>
    <property type="molecule type" value="Genomic_DNA"/>
</dbReference>
<accession>A0A2K3NJ75</accession>
<feature type="region of interest" description="Disordered" evidence="1">
    <location>
        <begin position="1"/>
        <end position="27"/>
    </location>
</feature>
<evidence type="ECO:0008006" key="4">
    <source>
        <dbReference type="Google" id="ProtNLM"/>
    </source>
</evidence>
<comment type="caution">
    <text evidence="2">The sequence shown here is derived from an EMBL/GenBank/DDBJ whole genome shotgun (WGS) entry which is preliminary data.</text>
</comment>
<organism evidence="2 3">
    <name type="scientific">Trifolium pratense</name>
    <name type="common">Red clover</name>
    <dbReference type="NCBI Taxonomy" id="57577"/>
    <lineage>
        <taxon>Eukaryota</taxon>
        <taxon>Viridiplantae</taxon>
        <taxon>Streptophyta</taxon>
        <taxon>Embryophyta</taxon>
        <taxon>Tracheophyta</taxon>
        <taxon>Spermatophyta</taxon>
        <taxon>Magnoliopsida</taxon>
        <taxon>eudicotyledons</taxon>
        <taxon>Gunneridae</taxon>
        <taxon>Pentapetalae</taxon>
        <taxon>rosids</taxon>
        <taxon>fabids</taxon>
        <taxon>Fabales</taxon>
        <taxon>Fabaceae</taxon>
        <taxon>Papilionoideae</taxon>
        <taxon>50 kb inversion clade</taxon>
        <taxon>NPAAA clade</taxon>
        <taxon>Hologalegina</taxon>
        <taxon>IRL clade</taxon>
        <taxon>Trifolieae</taxon>
        <taxon>Trifolium</taxon>
    </lineage>
</organism>
<gene>
    <name evidence="2" type="ORF">L195_g026418</name>
</gene>